<dbReference type="GO" id="GO:0003887">
    <property type="term" value="F:DNA-directed DNA polymerase activity"/>
    <property type="evidence" value="ECO:0007669"/>
    <property type="project" value="UniProtKB-KW"/>
</dbReference>
<proteinExistence type="predicted"/>
<dbReference type="Gene3D" id="3.40.50.300">
    <property type="entry name" value="P-loop containing nucleotide triphosphate hydrolases"/>
    <property type="match status" value="1"/>
</dbReference>
<protein>
    <submittedName>
        <fullName evidence="1">DNA-directed DNA polymerase, delta prime subunit</fullName>
    </submittedName>
</protein>
<evidence type="ECO:0000313" key="2">
    <source>
        <dbReference type="Proteomes" id="UP000033870"/>
    </source>
</evidence>
<dbReference type="EMBL" id="LCRX01000001">
    <property type="protein sequence ID" value="KKW43027.1"/>
    <property type="molecule type" value="Genomic_DNA"/>
</dbReference>
<keyword evidence="1" id="KW-0239">DNA-directed DNA polymerase</keyword>
<dbReference type="Proteomes" id="UP000033870">
    <property type="component" value="Unassembled WGS sequence"/>
</dbReference>
<dbReference type="PANTHER" id="PTHR11669:SF8">
    <property type="entry name" value="DNA POLYMERASE III SUBUNIT DELTA"/>
    <property type="match status" value="1"/>
</dbReference>
<sequence>MAELIGHGRIMALFDTLIERGAINHAYCFIGQNSVGKRTAAVLVAARLLGVIPEKIHTSPDYHCVERATDENTGKLKKDISIEQIRSLVSSLRQSAFKSGGYRVAIIDGAEYLNAPAGNALLKILEEPGGKTVLILTVRDESQLLPTVLSRMQRIYFALVPAAELAEYAERRGLKKAEAALLAEAARGRPGWMLDALAVPEGEKQKPLEQERFLSLFGRPWYEKLEAVDGLFGDKTDHIAAREELISVLDEWHVSLARIVREPLADKAGTAIGSRAKLTPHGIIALDYALRQAKEELARNVHPRLLVERVLLAIP</sequence>
<accession>A0A0G2ANV2</accession>
<dbReference type="AlphaFoldDB" id="A0A0G2ANV2"/>
<keyword evidence="1" id="KW-0808">Transferase</keyword>
<gene>
    <name evidence="1" type="ORF">UY92_C0001G0041</name>
</gene>
<organism evidence="1 2">
    <name type="scientific">Candidatus Magasanikbacteria bacterium GW2011_GWA2_56_11</name>
    <dbReference type="NCBI Taxonomy" id="1619044"/>
    <lineage>
        <taxon>Bacteria</taxon>
        <taxon>Candidatus Magasanikiibacteriota</taxon>
    </lineage>
</organism>
<dbReference type="InterPro" id="IPR027417">
    <property type="entry name" value="P-loop_NTPase"/>
</dbReference>
<dbReference type="PANTHER" id="PTHR11669">
    <property type="entry name" value="REPLICATION FACTOR C / DNA POLYMERASE III GAMMA-TAU SUBUNIT"/>
    <property type="match status" value="1"/>
</dbReference>
<evidence type="ECO:0000313" key="1">
    <source>
        <dbReference type="EMBL" id="KKW43027.1"/>
    </source>
</evidence>
<dbReference type="GO" id="GO:0006261">
    <property type="term" value="P:DNA-templated DNA replication"/>
    <property type="evidence" value="ECO:0007669"/>
    <property type="project" value="TreeGrafter"/>
</dbReference>
<dbReference type="InterPro" id="IPR050238">
    <property type="entry name" value="DNA_Rep/Repair_Clamp_Loader"/>
</dbReference>
<keyword evidence="1" id="KW-0548">Nucleotidyltransferase</keyword>
<name>A0A0G2ANV2_9BACT</name>
<comment type="caution">
    <text evidence="1">The sequence shown here is derived from an EMBL/GenBank/DDBJ whole genome shotgun (WGS) entry which is preliminary data.</text>
</comment>
<dbReference type="SUPFAM" id="SSF52540">
    <property type="entry name" value="P-loop containing nucleoside triphosphate hydrolases"/>
    <property type="match status" value="1"/>
</dbReference>
<reference evidence="1 2" key="1">
    <citation type="journal article" date="2015" name="Nature">
        <title>rRNA introns, odd ribosomes, and small enigmatic genomes across a large radiation of phyla.</title>
        <authorList>
            <person name="Brown C.T."/>
            <person name="Hug L.A."/>
            <person name="Thomas B.C."/>
            <person name="Sharon I."/>
            <person name="Castelle C.J."/>
            <person name="Singh A."/>
            <person name="Wilkins M.J."/>
            <person name="Williams K.H."/>
            <person name="Banfield J.F."/>
        </authorList>
    </citation>
    <scope>NUCLEOTIDE SEQUENCE [LARGE SCALE GENOMIC DNA]</scope>
</reference>
<dbReference type="Pfam" id="PF13177">
    <property type="entry name" value="DNA_pol3_delta2"/>
    <property type="match status" value="1"/>
</dbReference>
<dbReference type="STRING" id="1619044.UY92_C0001G0041"/>